<evidence type="ECO:0000313" key="2">
    <source>
        <dbReference type="Proteomes" id="UP000076502"/>
    </source>
</evidence>
<evidence type="ECO:0000313" key="1">
    <source>
        <dbReference type="EMBL" id="KZC13144.1"/>
    </source>
</evidence>
<dbReference type="EMBL" id="KQ434984">
    <property type="protein sequence ID" value="KZC13144.1"/>
    <property type="molecule type" value="Genomic_DNA"/>
</dbReference>
<name>A0A154PNW1_DUFNO</name>
<dbReference type="Proteomes" id="UP000076502">
    <property type="component" value="Unassembled WGS sequence"/>
</dbReference>
<gene>
    <name evidence="1" type="ORF">WN55_05376</name>
</gene>
<dbReference type="AlphaFoldDB" id="A0A154PNW1"/>
<proteinExistence type="predicted"/>
<reference evidence="1 2" key="1">
    <citation type="submission" date="2015-07" db="EMBL/GenBank/DDBJ databases">
        <title>The genome of Dufourea novaeangliae.</title>
        <authorList>
            <person name="Pan H."/>
            <person name="Kapheim K."/>
        </authorList>
    </citation>
    <scope>NUCLEOTIDE SEQUENCE [LARGE SCALE GENOMIC DNA]</scope>
    <source>
        <strain evidence="1">0120121106</strain>
        <tissue evidence="1">Whole body</tissue>
    </source>
</reference>
<organism evidence="1 2">
    <name type="scientific">Dufourea novaeangliae</name>
    <name type="common">Sweat bee</name>
    <dbReference type="NCBI Taxonomy" id="178035"/>
    <lineage>
        <taxon>Eukaryota</taxon>
        <taxon>Metazoa</taxon>
        <taxon>Ecdysozoa</taxon>
        <taxon>Arthropoda</taxon>
        <taxon>Hexapoda</taxon>
        <taxon>Insecta</taxon>
        <taxon>Pterygota</taxon>
        <taxon>Neoptera</taxon>
        <taxon>Endopterygota</taxon>
        <taxon>Hymenoptera</taxon>
        <taxon>Apocrita</taxon>
        <taxon>Aculeata</taxon>
        <taxon>Apoidea</taxon>
        <taxon>Anthophila</taxon>
        <taxon>Halictidae</taxon>
        <taxon>Rophitinae</taxon>
        <taxon>Dufourea</taxon>
    </lineage>
</organism>
<accession>A0A154PNW1</accession>
<protein>
    <submittedName>
        <fullName evidence="1">Uncharacterized protein</fullName>
    </submittedName>
</protein>
<keyword evidence="2" id="KW-1185">Reference proteome</keyword>
<sequence length="76" mass="8745">MTLLIFRFNILLHGYNHPDLLTDSLYYKKHSSCGLPSQRTSTISKPILFSEPTARSQRYVFGTRQGFCAFTADKAW</sequence>